<keyword evidence="8" id="KW-1185">Reference proteome</keyword>
<comment type="similarity">
    <text evidence="3">Belongs to the CENP-I/CTF3 family.</text>
</comment>
<sequence>MPSAVLPDSRWSALATALQDIENASRNPKNRRTDTVPLVDAFTNGAFEYGVPAELLERAVNVVSQANQLDQASIARIIKSLYPMENIPAHIIIKVVGCLGQGRNKPSLPTQALLLRWLILVYETLDQPSVLSRLYGVLFGFLDMLSLRAPLCHILSIITRRKHVKPYRVQTLLELCQSFGNEPHIIGLIRIYKEFYPDIIINDASKGRGSYFAHPDPEWRDHLRLIQENHAQRDSAFDRQPSGFRVKRVGPRRHKDLAVPEVHTSKVKEGSFSLEEIDSVEDFIGKLEKIELPNQMVSAIDDHLLQKFLVLRPSETAFKRLEFWLAHCFEEEMYQPWGSPIESGTLSLLLSNLVRYVQYNKSIPASALSFLQFYLPKWNGTSNLDAVLELLAFLPPQEFEDLRTFYLNHVERALLSQGIHGITTLLGFYSALLRQWTVKIVTEDGTSGSAINTSHSKAFESLSQHVDLLIVSLLSNGSPSTVLSLAILSFEETIADALTYTIEHPGIRITIPSSHVVYSLFFTSSLSTISRLSHVLASYKLAFEACMTHISPQGEGESNAPWLTYPREYINHFNGYLMDICNCLWRNRAFNQDDPNALGCLMPTSALPVLRRYADTVGLALPVIFGLSHSSTLCRLSIASFREMEDHASEEQDGLTVRHAGPVTQRTLTTLSEDGGLRTTWTEYRLEVLKWLDERGVTGITRLMSNTMKHLMKARAG</sequence>
<name>A0A165FT58_XYLHT</name>
<keyword evidence="6" id="KW-0137">Centromere</keyword>
<evidence type="ECO:0000313" key="8">
    <source>
        <dbReference type="Proteomes" id="UP000076632"/>
    </source>
</evidence>
<gene>
    <name evidence="7" type="ORF">L228DRAFT_284391</name>
</gene>
<dbReference type="OMA" id="RVFKNYY"/>
<dbReference type="PANTHER" id="PTHR48208">
    <property type="entry name" value="CENTROMERE PROTEIN I"/>
    <property type="match status" value="1"/>
</dbReference>
<dbReference type="RefSeq" id="XP_018186898.1">
    <property type="nucleotide sequence ID" value="XM_018336219.1"/>
</dbReference>
<evidence type="ECO:0000256" key="2">
    <source>
        <dbReference type="ARBA" id="ARBA00004584"/>
    </source>
</evidence>
<dbReference type="AlphaFoldDB" id="A0A165FT58"/>
<dbReference type="GO" id="GO:0034080">
    <property type="term" value="P:CENP-A containing chromatin assembly"/>
    <property type="evidence" value="ECO:0007669"/>
    <property type="project" value="TreeGrafter"/>
</dbReference>
<evidence type="ECO:0000256" key="1">
    <source>
        <dbReference type="ARBA" id="ARBA00004123"/>
    </source>
</evidence>
<dbReference type="PANTHER" id="PTHR48208:SF2">
    <property type="entry name" value="CENTROMERE PROTEIN I"/>
    <property type="match status" value="1"/>
</dbReference>
<dbReference type="GO" id="GO:0005634">
    <property type="term" value="C:nucleus"/>
    <property type="evidence" value="ECO:0007669"/>
    <property type="project" value="UniProtKB-SubCell"/>
</dbReference>
<evidence type="ECO:0000313" key="7">
    <source>
        <dbReference type="EMBL" id="KZF21343.1"/>
    </source>
</evidence>
<comment type="subcellular location">
    <subcellularLocation>
        <location evidence="2">Chromosome</location>
        <location evidence="2">Centromere</location>
    </subcellularLocation>
    <subcellularLocation>
        <location evidence="1">Nucleus</location>
    </subcellularLocation>
</comment>
<evidence type="ECO:0000256" key="6">
    <source>
        <dbReference type="ARBA" id="ARBA00023328"/>
    </source>
</evidence>
<dbReference type="Pfam" id="PF07778">
    <property type="entry name" value="CENP-I"/>
    <property type="match status" value="1"/>
</dbReference>
<dbReference type="InParanoid" id="A0A165FT58"/>
<evidence type="ECO:0000256" key="4">
    <source>
        <dbReference type="ARBA" id="ARBA00022454"/>
    </source>
</evidence>
<keyword evidence="4" id="KW-0158">Chromosome</keyword>
<dbReference type="EMBL" id="KV407461">
    <property type="protein sequence ID" value="KZF21343.1"/>
    <property type="molecule type" value="Genomic_DNA"/>
</dbReference>
<accession>A0A165FT58</accession>
<reference evidence="7 8" key="1">
    <citation type="journal article" date="2016" name="Fungal Biol.">
        <title>The genome of Xylona heveae provides a window into fungal endophytism.</title>
        <authorList>
            <person name="Gazis R."/>
            <person name="Kuo A."/>
            <person name="Riley R."/>
            <person name="LaButti K."/>
            <person name="Lipzen A."/>
            <person name="Lin J."/>
            <person name="Amirebrahimi M."/>
            <person name="Hesse C.N."/>
            <person name="Spatafora J.W."/>
            <person name="Henrissat B."/>
            <person name="Hainaut M."/>
            <person name="Grigoriev I.V."/>
            <person name="Hibbett D.S."/>
        </authorList>
    </citation>
    <scope>NUCLEOTIDE SEQUENCE [LARGE SCALE GENOMIC DNA]</scope>
    <source>
        <strain evidence="7 8">TC161</strain>
    </source>
</reference>
<dbReference type="OrthoDB" id="6347512at2759"/>
<keyword evidence="5" id="KW-0539">Nucleus</keyword>
<dbReference type="GO" id="GO:0000939">
    <property type="term" value="C:inner kinetochore"/>
    <property type="evidence" value="ECO:0007669"/>
    <property type="project" value="TreeGrafter"/>
</dbReference>
<evidence type="ECO:0000256" key="3">
    <source>
        <dbReference type="ARBA" id="ARBA00005470"/>
    </source>
</evidence>
<protein>
    <submittedName>
        <fullName evidence="7">Mis6 domain protein</fullName>
    </submittedName>
</protein>
<proteinExistence type="inferred from homology"/>
<dbReference type="GeneID" id="28901356"/>
<dbReference type="Proteomes" id="UP000076632">
    <property type="component" value="Unassembled WGS sequence"/>
</dbReference>
<organism evidence="7 8">
    <name type="scientific">Xylona heveae (strain CBS 132557 / TC161)</name>
    <dbReference type="NCBI Taxonomy" id="1328760"/>
    <lineage>
        <taxon>Eukaryota</taxon>
        <taxon>Fungi</taxon>
        <taxon>Dikarya</taxon>
        <taxon>Ascomycota</taxon>
        <taxon>Pezizomycotina</taxon>
        <taxon>Xylonomycetes</taxon>
        <taxon>Xylonales</taxon>
        <taxon>Xylonaceae</taxon>
        <taxon>Xylona</taxon>
    </lineage>
</organism>
<dbReference type="GO" id="GO:0000070">
    <property type="term" value="P:mitotic sister chromatid segregation"/>
    <property type="evidence" value="ECO:0007669"/>
    <property type="project" value="TreeGrafter"/>
</dbReference>
<dbReference type="InterPro" id="IPR012485">
    <property type="entry name" value="CENP-I"/>
</dbReference>
<dbReference type="CDD" id="cd22647">
    <property type="entry name" value="CTF3_NTD_HEAT"/>
    <property type="match status" value="1"/>
</dbReference>
<evidence type="ECO:0000256" key="5">
    <source>
        <dbReference type="ARBA" id="ARBA00023242"/>
    </source>
</evidence>
<dbReference type="STRING" id="1328760.A0A165FT58"/>